<evidence type="ECO:0000313" key="2">
    <source>
        <dbReference type="EMBL" id="PSU26025.1"/>
    </source>
</evidence>
<name>A0A2T3Q0L1_PHOPO</name>
<dbReference type="RefSeq" id="WP_045027188.1">
    <property type="nucleotide sequence ID" value="NZ_CAMQUW010000079.1"/>
</dbReference>
<evidence type="ECO:0000313" key="3">
    <source>
        <dbReference type="EMBL" id="PSU52669.1"/>
    </source>
</evidence>
<dbReference type="AlphaFoldDB" id="A0A2T3Q0L1"/>
<protein>
    <submittedName>
        <fullName evidence="3">Uncharacterized protein</fullName>
    </submittedName>
</protein>
<dbReference type="EMBL" id="PYMP01000006">
    <property type="protein sequence ID" value="PSU52669.1"/>
    <property type="molecule type" value="Genomic_DNA"/>
</dbReference>
<sequence>MKLMPLLLLTGIFSPIVMAQPACTVTHFETINIEPTREAVKYDQQSQTAEVHHQQPMRCASITFQTSHTLNKVARAMHNEFEAKYADMTTAQSHLIKFSDDALDSGYVQLRRNKPQTVYACFSTSSTPITSIKCKFE</sequence>
<gene>
    <name evidence="3" type="ORF">C9J18_08965</name>
    <name evidence="2" type="ORF">CTM96_07905</name>
</gene>
<organism evidence="3 5">
    <name type="scientific">Photobacterium phosphoreum</name>
    <dbReference type="NCBI Taxonomy" id="659"/>
    <lineage>
        <taxon>Bacteria</taxon>
        <taxon>Pseudomonadati</taxon>
        <taxon>Pseudomonadota</taxon>
        <taxon>Gammaproteobacteria</taxon>
        <taxon>Vibrionales</taxon>
        <taxon>Vibrionaceae</taxon>
        <taxon>Photobacterium</taxon>
    </lineage>
</organism>
<feature type="signal peptide" evidence="1">
    <location>
        <begin position="1"/>
        <end position="19"/>
    </location>
</feature>
<accession>A0A2T3Q0L1</accession>
<keyword evidence="1" id="KW-0732">Signal</keyword>
<proteinExistence type="predicted"/>
<comment type="caution">
    <text evidence="3">The sequence shown here is derived from an EMBL/GenBank/DDBJ whole genome shotgun (WGS) entry which is preliminary data.</text>
</comment>
<evidence type="ECO:0000256" key="1">
    <source>
        <dbReference type="SAM" id="SignalP"/>
    </source>
</evidence>
<evidence type="ECO:0000313" key="4">
    <source>
        <dbReference type="Proteomes" id="UP000241405"/>
    </source>
</evidence>
<dbReference type="OrthoDB" id="5826207at2"/>
<dbReference type="STRING" id="659.AYY26_00090"/>
<dbReference type="GeneID" id="57353989"/>
<dbReference type="EMBL" id="PYMO01000005">
    <property type="protein sequence ID" value="PSU26025.1"/>
    <property type="molecule type" value="Genomic_DNA"/>
</dbReference>
<keyword evidence="4" id="KW-1185">Reference proteome</keyword>
<feature type="chain" id="PRO_5041066628" evidence="1">
    <location>
        <begin position="20"/>
        <end position="137"/>
    </location>
</feature>
<dbReference type="Proteomes" id="UP000241618">
    <property type="component" value="Unassembled WGS sequence"/>
</dbReference>
<evidence type="ECO:0000313" key="5">
    <source>
        <dbReference type="Proteomes" id="UP000241618"/>
    </source>
</evidence>
<reference evidence="4 5" key="1">
    <citation type="submission" date="2018-03" db="EMBL/GenBank/DDBJ databases">
        <title>Whole genome sequencing of Histamine producing bacteria.</title>
        <authorList>
            <person name="Butler K."/>
        </authorList>
    </citation>
    <scope>NUCLEOTIDE SEQUENCE [LARGE SCALE GENOMIC DNA]</scope>
    <source>
        <strain evidence="3 5">FS-6.1</strain>
        <strain evidence="2 4">FS-6.2</strain>
    </source>
</reference>
<dbReference type="Proteomes" id="UP000241405">
    <property type="component" value="Unassembled WGS sequence"/>
</dbReference>